<name>A0A840ET01_9FLAO</name>
<dbReference type="Pfam" id="PF01554">
    <property type="entry name" value="MatE"/>
    <property type="match status" value="2"/>
</dbReference>
<evidence type="ECO:0000256" key="5">
    <source>
        <dbReference type="ARBA" id="ARBA00022475"/>
    </source>
</evidence>
<evidence type="ECO:0000256" key="6">
    <source>
        <dbReference type="ARBA" id="ARBA00022692"/>
    </source>
</evidence>
<dbReference type="PIRSF" id="PIRSF006603">
    <property type="entry name" value="DinF"/>
    <property type="match status" value="1"/>
</dbReference>
<proteinExistence type="inferred from homology"/>
<comment type="caution">
    <text evidence="11">The sequence shown here is derived from an EMBL/GenBank/DDBJ whole genome shotgun (WGS) entry which is preliminary data.</text>
</comment>
<feature type="transmembrane region" description="Helical" evidence="10">
    <location>
        <begin position="196"/>
        <end position="217"/>
    </location>
</feature>
<evidence type="ECO:0000313" key="11">
    <source>
        <dbReference type="EMBL" id="MBB4118536.1"/>
    </source>
</evidence>
<feature type="transmembrane region" description="Helical" evidence="10">
    <location>
        <begin position="321"/>
        <end position="340"/>
    </location>
</feature>
<feature type="transmembrane region" description="Helical" evidence="10">
    <location>
        <begin position="137"/>
        <end position="155"/>
    </location>
</feature>
<feature type="transmembrane region" description="Helical" evidence="10">
    <location>
        <begin position="167"/>
        <end position="190"/>
    </location>
</feature>
<dbReference type="PANTHER" id="PTHR43823:SF3">
    <property type="entry name" value="MULTIDRUG EXPORT PROTEIN MEPA"/>
    <property type="match status" value="1"/>
</dbReference>
<reference evidence="11 12" key="1">
    <citation type="submission" date="2020-08" db="EMBL/GenBank/DDBJ databases">
        <title>Genomic Encyclopedia of Type Strains, Phase IV (KMG-IV): sequencing the most valuable type-strain genomes for metagenomic binning, comparative biology and taxonomic classification.</title>
        <authorList>
            <person name="Goeker M."/>
        </authorList>
    </citation>
    <scope>NUCLEOTIDE SEQUENCE [LARGE SCALE GENOMIC DNA]</scope>
    <source>
        <strain evidence="11 12">DSM 29568</strain>
    </source>
</reference>
<evidence type="ECO:0000256" key="1">
    <source>
        <dbReference type="ARBA" id="ARBA00004651"/>
    </source>
</evidence>
<dbReference type="InterPro" id="IPR048279">
    <property type="entry name" value="MdtK-like"/>
</dbReference>
<feature type="transmembrane region" description="Helical" evidence="10">
    <location>
        <begin position="25"/>
        <end position="47"/>
    </location>
</feature>
<evidence type="ECO:0000313" key="12">
    <source>
        <dbReference type="Proteomes" id="UP000553034"/>
    </source>
</evidence>
<dbReference type="GO" id="GO:0046677">
    <property type="term" value="P:response to antibiotic"/>
    <property type="evidence" value="ECO:0007669"/>
    <property type="project" value="UniProtKB-KW"/>
</dbReference>
<dbReference type="AlphaFoldDB" id="A0A840ET01"/>
<dbReference type="EMBL" id="JACIFO010000002">
    <property type="protein sequence ID" value="MBB4118536.1"/>
    <property type="molecule type" value="Genomic_DNA"/>
</dbReference>
<keyword evidence="12" id="KW-1185">Reference proteome</keyword>
<dbReference type="PANTHER" id="PTHR43823">
    <property type="entry name" value="SPORULATION PROTEIN YKVU"/>
    <property type="match status" value="1"/>
</dbReference>
<dbReference type="GO" id="GO:0042910">
    <property type="term" value="F:xenobiotic transmembrane transporter activity"/>
    <property type="evidence" value="ECO:0007669"/>
    <property type="project" value="InterPro"/>
</dbReference>
<keyword evidence="9" id="KW-0046">Antibiotic resistance</keyword>
<dbReference type="InterPro" id="IPR051327">
    <property type="entry name" value="MATE_MepA_subfamily"/>
</dbReference>
<sequence>MTKDSASKLGTLPISKLLIQQSVPASIGILVMSLNILIDTIFVGNWIGSTAIAAINVVLPISFFIAALGMAIGIGGASIISRALGEQHKEKALKTFGNQISITLLLCVSMVIAGLYFIDELIPAFGGKGNIFDAAKIYYRVVMYGVPILALTMMGNAVIRAEGKPKFAMIAMIIPSIGNIVGDVVFIKFLDMGMLGAAWATTLSYVWSFSYILYFFLSKHSELKISWPHFKLNFPILKEIGSLGFVTLSRQAAVSITYLLLNNILYELGGESSVTVYAIIGRMLMFALFPVFGITQGFLPIAGYNYGAKKLDRVRESINKAVLYASIMGVAIFFIIMIFPESIARVFTSEAEILAKAPSAMRWVFCVVPIIALQLIGAAYFQAIGKATPALLLTLTRQAFFLIPLVIILPKFFGEIGVWVSFPIADGAATIITAYFLNREVKNTLITKEKVLVNS</sequence>
<evidence type="ECO:0000256" key="9">
    <source>
        <dbReference type="ARBA" id="ARBA00023251"/>
    </source>
</evidence>
<feature type="transmembrane region" description="Helical" evidence="10">
    <location>
        <begin position="276"/>
        <end position="301"/>
    </location>
</feature>
<evidence type="ECO:0000256" key="3">
    <source>
        <dbReference type="ARBA" id="ARBA00022106"/>
    </source>
</evidence>
<dbReference type="InterPro" id="IPR045070">
    <property type="entry name" value="MATE_MepA-like"/>
</dbReference>
<feature type="transmembrane region" description="Helical" evidence="10">
    <location>
        <begin position="53"/>
        <end position="80"/>
    </location>
</feature>
<dbReference type="InterPro" id="IPR002528">
    <property type="entry name" value="MATE_fam"/>
</dbReference>
<protein>
    <recommendedName>
        <fullName evidence="3">Multidrug export protein MepA</fullName>
    </recommendedName>
</protein>
<dbReference type="NCBIfam" id="TIGR00797">
    <property type="entry name" value="matE"/>
    <property type="match status" value="1"/>
</dbReference>
<comment type="subcellular location">
    <subcellularLocation>
        <location evidence="1">Cell membrane</location>
        <topology evidence="1">Multi-pass membrane protein</topology>
    </subcellularLocation>
</comment>
<dbReference type="RefSeq" id="WP_183476682.1">
    <property type="nucleotide sequence ID" value="NZ_JACIFO010000002.1"/>
</dbReference>
<keyword evidence="8 10" id="KW-0472">Membrane</keyword>
<dbReference type="GO" id="GO:0015297">
    <property type="term" value="F:antiporter activity"/>
    <property type="evidence" value="ECO:0007669"/>
    <property type="project" value="InterPro"/>
</dbReference>
<evidence type="ECO:0000256" key="2">
    <source>
        <dbReference type="ARBA" id="ARBA00008417"/>
    </source>
</evidence>
<dbReference type="CDD" id="cd13143">
    <property type="entry name" value="MATE_MepA_like"/>
    <property type="match status" value="1"/>
</dbReference>
<comment type="similarity">
    <text evidence="2">Belongs to the multi antimicrobial extrusion (MATE) (TC 2.A.66.1) family. MepA subfamily.</text>
</comment>
<evidence type="ECO:0000256" key="4">
    <source>
        <dbReference type="ARBA" id="ARBA00022448"/>
    </source>
</evidence>
<organism evidence="11 12">
    <name type="scientific">Mesonia hippocampi</name>
    <dbReference type="NCBI Taxonomy" id="1628250"/>
    <lineage>
        <taxon>Bacteria</taxon>
        <taxon>Pseudomonadati</taxon>
        <taxon>Bacteroidota</taxon>
        <taxon>Flavobacteriia</taxon>
        <taxon>Flavobacteriales</taxon>
        <taxon>Flavobacteriaceae</taxon>
        <taxon>Mesonia</taxon>
    </lineage>
</organism>
<keyword evidence="7 10" id="KW-1133">Transmembrane helix</keyword>
<dbReference type="Proteomes" id="UP000553034">
    <property type="component" value="Unassembled WGS sequence"/>
</dbReference>
<feature type="transmembrane region" description="Helical" evidence="10">
    <location>
        <begin position="100"/>
        <end position="117"/>
    </location>
</feature>
<keyword evidence="5" id="KW-1003">Cell membrane</keyword>
<evidence type="ECO:0000256" key="8">
    <source>
        <dbReference type="ARBA" id="ARBA00023136"/>
    </source>
</evidence>
<evidence type="ECO:0000256" key="10">
    <source>
        <dbReference type="SAM" id="Phobius"/>
    </source>
</evidence>
<gene>
    <name evidence="11" type="ORF">GGR32_000810</name>
</gene>
<evidence type="ECO:0000256" key="7">
    <source>
        <dbReference type="ARBA" id="ARBA00022989"/>
    </source>
</evidence>
<keyword evidence="4" id="KW-0813">Transport</keyword>
<accession>A0A840ET01</accession>
<keyword evidence="6 10" id="KW-0812">Transmembrane</keyword>
<feature type="transmembrane region" description="Helical" evidence="10">
    <location>
        <begin position="360"/>
        <end position="381"/>
    </location>
</feature>
<dbReference type="GO" id="GO:0005886">
    <property type="term" value="C:plasma membrane"/>
    <property type="evidence" value="ECO:0007669"/>
    <property type="project" value="UniProtKB-SubCell"/>
</dbReference>